<evidence type="ECO:0000313" key="13">
    <source>
        <dbReference type="Proteomes" id="UP000284853"/>
    </source>
</evidence>
<reference evidence="12 13" key="1">
    <citation type="submission" date="2017-08" db="EMBL/GenBank/DDBJ databases">
        <title>Comparative genomics of bacteria isolated from necrotic lesions of AOD affected trees.</title>
        <authorList>
            <person name="Doonan J."/>
            <person name="Denman S."/>
            <person name="Mcdonald J.E."/>
        </authorList>
    </citation>
    <scope>NUCLEOTIDE SEQUENCE [LARGE SCALE GENOMIC DNA]</scope>
    <source>
        <strain evidence="12 13">CIP 105588</strain>
    </source>
</reference>
<evidence type="ECO:0000256" key="8">
    <source>
        <dbReference type="ARBA" id="ARBA00022779"/>
    </source>
</evidence>
<gene>
    <name evidence="12" type="ORF">CKQ54_21505</name>
</gene>
<keyword evidence="12" id="KW-0966">Cell projection</keyword>
<evidence type="ECO:0000256" key="9">
    <source>
        <dbReference type="ARBA" id="ARBA00022989"/>
    </source>
</evidence>
<organism evidence="12 13">
    <name type="scientific">Rahnella variigena</name>
    <dbReference type="NCBI Taxonomy" id="574964"/>
    <lineage>
        <taxon>Bacteria</taxon>
        <taxon>Pseudomonadati</taxon>
        <taxon>Pseudomonadota</taxon>
        <taxon>Gammaproteobacteria</taxon>
        <taxon>Enterobacterales</taxon>
        <taxon>Yersiniaceae</taxon>
        <taxon>Rahnella</taxon>
    </lineage>
</organism>
<keyword evidence="6 11" id="KW-0145">Chemotaxis</keyword>
<keyword evidence="13" id="KW-1185">Reference proteome</keyword>
<dbReference type="NCBIfam" id="NF005435">
    <property type="entry name" value="PRK07021.1"/>
    <property type="match status" value="1"/>
</dbReference>
<accession>A0ABX9Q2Q4</accession>
<protein>
    <recommendedName>
        <fullName evidence="4 11">Flagellar protein FliL</fullName>
    </recommendedName>
</protein>
<keyword evidence="5" id="KW-1003">Cell membrane</keyword>
<evidence type="ECO:0000313" key="12">
    <source>
        <dbReference type="EMBL" id="RKF70776.1"/>
    </source>
</evidence>
<evidence type="ECO:0000256" key="6">
    <source>
        <dbReference type="ARBA" id="ARBA00022500"/>
    </source>
</evidence>
<proteinExistence type="inferred from homology"/>
<evidence type="ECO:0000256" key="5">
    <source>
        <dbReference type="ARBA" id="ARBA00022475"/>
    </source>
</evidence>
<dbReference type="Pfam" id="PF03748">
    <property type="entry name" value="FliL"/>
    <property type="match status" value="1"/>
</dbReference>
<comment type="similarity">
    <text evidence="3 11">Belongs to the FliL family.</text>
</comment>
<evidence type="ECO:0000256" key="11">
    <source>
        <dbReference type="RuleBase" id="RU364125"/>
    </source>
</evidence>
<keyword evidence="10 11" id="KW-0472">Membrane</keyword>
<comment type="caution">
    <text evidence="12">The sequence shown here is derived from an EMBL/GenBank/DDBJ whole genome shotgun (WGS) entry which is preliminary data.</text>
</comment>
<dbReference type="InterPro" id="IPR005503">
    <property type="entry name" value="FliL"/>
</dbReference>
<evidence type="ECO:0000256" key="4">
    <source>
        <dbReference type="ARBA" id="ARBA00021812"/>
    </source>
</evidence>
<keyword evidence="12" id="KW-0969">Cilium</keyword>
<dbReference type="Proteomes" id="UP000284853">
    <property type="component" value="Unassembled WGS sequence"/>
</dbReference>
<evidence type="ECO:0000256" key="10">
    <source>
        <dbReference type="ARBA" id="ARBA00023136"/>
    </source>
</evidence>
<dbReference type="GeneID" id="302711383"/>
<comment type="function">
    <text evidence="1 11">Controls the rotational direction of flagella during chemotaxis.</text>
</comment>
<name>A0ABX9Q2Q4_9GAMM</name>
<feature type="transmembrane region" description="Helical" evidence="11">
    <location>
        <begin position="17"/>
        <end position="38"/>
    </location>
</feature>
<evidence type="ECO:0000256" key="1">
    <source>
        <dbReference type="ARBA" id="ARBA00002254"/>
    </source>
</evidence>
<keyword evidence="12" id="KW-0282">Flagellum</keyword>
<dbReference type="EMBL" id="NSDJ01000001">
    <property type="protein sequence ID" value="RKF70776.1"/>
    <property type="molecule type" value="Genomic_DNA"/>
</dbReference>
<sequence length="166" mass="17928">MSKKNQKASGGGKKSSLAMLLMMLIAVGACAFAGYTFYEMKNMKAGAKGDAPAKVKNAAPAVPVYVQMDTFTVSLKPEANDSDRVLYIGLTLRVKDAESKSLLEEYMPEVRSRLLILLAHQTATDISSDEGKTGLTEKIKETVSKPLAPNHSAVVTDVLFNAFILR</sequence>
<dbReference type="PANTHER" id="PTHR35091">
    <property type="entry name" value="FLAGELLAR PROTEIN FLIL"/>
    <property type="match status" value="1"/>
</dbReference>
<keyword evidence="8 11" id="KW-0283">Flagellar rotation</keyword>
<comment type="subcellular location">
    <subcellularLocation>
        <location evidence="11">Cell inner membrane</location>
    </subcellularLocation>
    <subcellularLocation>
        <location evidence="2">Cell membrane</location>
        <topology evidence="2">Single-pass membrane protein</topology>
    </subcellularLocation>
</comment>
<keyword evidence="11" id="KW-0997">Cell inner membrane</keyword>
<dbReference type="RefSeq" id="WP_120163531.1">
    <property type="nucleotide sequence ID" value="NZ_NSDJ01000001.1"/>
</dbReference>
<keyword evidence="7 11" id="KW-0812">Transmembrane</keyword>
<dbReference type="PROSITE" id="PS51257">
    <property type="entry name" value="PROKAR_LIPOPROTEIN"/>
    <property type="match status" value="1"/>
</dbReference>
<dbReference type="PANTHER" id="PTHR35091:SF2">
    <property type="entry name" value="FLAGELLAR PROTEIN FLIL"/>
    <property type="match status" value="1"/>
</dbReference>
<keyword evidence="9 11" id="KW-1133">Transmembrane helix</keyword>
<evidence type="ECO:0000256" key="2">
    <source>
        <dbReference type="ARBA" id="ARBA00004162"/>
    </source>
</evidence>
<evidence type="ECO:0000256" key="7">
    <source>
        <dbReference type="ARBA" id="ARBA00022692"/>
    </source>
</evidence>
<evidence type="ECO:0000256" key="3">
    <source>
        <dbReference type="ARBA" id="ARBA00008281"/>
    </source>
</evidence>